<comment type="caution">
    <text evidence="1">The sequence shown here is derived from an EMBL/GenBank/DDBJ whole genome shotgun (WGS) entry which is preliminary data.</text>
</comment>
<proteinExistence type="predicted"/>
<accession>A0A8J3RLF8</accession>
<sequence length="69" mass="7488">METGSSARVSPVNGAMIAWVFPLEVTCRETRSIISGSSVRFAPIVAAMTEGYAGERIHGYWSVAIRAER</sequence>
<keyword evidence="2" id="KW-1185">Reference proteome</keyword>
<evidence type="ECO:0000313" key="2">
    <source>
        <dbReference type="Proteomes" id="UP000616724"/>
    </source>
</evidence>
<name>A0A8J3RLF8_9ACTN</name>
<dbReference type="Proteomes" id="UP000616724">
    <property type="component" value="Unassembled WGS sequence"/>
</dbReference>
<reference evidence="1 2" key="1">
    <citation type="submission" date="2021-01" db="EMBL/GenBank/DDBJ databases">
        <title>Whole genome shotgun sequence of Planobispora longispora NBRC 13918.</title>
        <authorList>
            <person name="Komaki H."/>
            <person name="Tamura T."/>
        </authorList>
    </citation>
    <scope>NUCLEOTIDE SEQUENCE [LARGE SCALE GENOMIC DNA]</scope>
    <source>
        <strain evidence="1 2">NBRC 13918</strain>
    </source>
</reference>
<organism evidence="1 2">
    <name type="scientific">Planobispora longispora</name>
    <dbReference type="NCBI Taxonomy" id="28887"/>
    <lineage>
        <taxon>Bacteria</taxon>
        <taxon>Bacillati</taxon>
        <taxon>Actinomycetota</taxon>
        <taxon>Actinomycetes</taxon>
        <taxon>Streptosporangiales</taxon>
        <taxon>Streptosporangiaceae</taxon>
        <taxon>Planobispora</taxon>
    </lineage>
</organism>
<dbReference type="AlphaFoldDB" id="A0A8J3RLF8"/>
<protein>
    <submittedName>
        <fullName evidence="1">Uncharacterized protein</fullName>
    </submittedName>
</protein>
<dbReference type="EMBL" id="BOOH01000019">
    <property type="protein sequence ID" value="GIH75774.1"/>
    <property type="molecule type" value="Genomic_DNA"/>
</dbReference>
<gene>
    <name evidence="1" type="ORF">Plo01_22030</name>
</gene>
<evidence type="ECO:0000313" key="1">
    <source>
        <dbReference type="EMBL" id="GIH75774.1"/>
    </source>
</evidence>